<organism evidence="1 2">
    <name type="scientific">Brenneria salicis ATCC 15712 = DSM 30166</name>
    <dbReference type="NCBI Taxonomy" id="714314"/>
    <lineage>
        <taxon>Bacteria</taxon>
        <taxon>Pseudomonadati</taxon>
        <taxon>Pseudomonadota</taxon>
        <taxon>Gammaproteobacteria</taxon>
        <taxon>Enterobacterales</taxon>
        <taxon>Pectobacteriaceae</taxon>
        <taxon>Brenneria</taxon>
    </lineage>
</organism>
<name>A0A366HWQ0_9GAMM</name>
<keyword evidence="2" id="KW-1185">Reference proteome</keyword>
<dbReference type="EMBL" id="QNRY01000082">
    <property type="protein sequence ID" value="RBP56985.1"/>
    <property type="molecule type" value="Genomic_DNA"/>
</dbReference>
<dbReference type="AlphaFoldDB" id="A0A366HWQ0"/>
<sequence length="206" mass="23393">MAKNSLQNDILRAWQRIEFFQPYALEEKKKSLRIPLNKINQCGDNLLPWLSADLREQYEIPTKASYSVHIGLFDKKIASTISEDVFGPDEGLDAEEREQRLDQEGITCFAKVLLNSEGVPALEKLSVSSLPWALGHLKEKRFQSINSDTFSAECERLANTLRNFSATLKPVREKGPGVLKADDILMLLTTHLVAWADFAPQWEYVL</sequence>
<comment type="caution">
    <text evidence="1">The sequence shown here is derived from an EMBL/GenBank/DDBJ whole genome shotgun (WGS) entry which is preliminary data.</text>
</comment>
<protein>
    <submittedName>
        <fullName evidence="1">Uncharacterized protein</fullName>
    </submittedName>
</protein>
<gene>
    <name evidence="1" type="ORF">DES54_1822</name>
</gene>
<evidence type="ECO:0000313" key="1">
    <source>
        <dbReference type="EMBL" id="RBP56985.1"/>
    </source>
</evidence>
<proteinExistence type="predicted"/>
<reference evidence="1 2" key="1">
    <citation type="submission" date="2018-06" db="EMBL/GenBank/DDBJ databases">
        <title>Genomic Encyclopedia of Type Strains, Phase IV (KMG-IV): sequencing the most valuable type-strain genomes for metagenomic binning, comparative biology and taxonomic classification.</title>
        <authorList>
            <person name="Goeker M."/>
        </authorList>
    </citation>
    <scope>NUCLEOTIDE SEQUENCE [LARGE SCALE GENOMIC DNA]</scope>
    <source>
        <strain evidence="1 2">DSM 30166</strain>
    </source>
</reference>
<evidence type="ECO:0000313" key="2">
    <source>
        <dbReference type="Proteomes" id="UP000253046"/>
    </source>
</evidence>
<accession>A0A366HWQ0</accession>
<dbReference type="Proteomes" id="UP000253046">
    <property type="component" value="Unassembled WGS sequence"/>
</dbReference>